<feature type="compositionally biased region" description="Basic and acidic residues" evidence="2">
    <location>
        <begin position="209"/>
        <end position="326"/>
    </location>
</feature>
<sequence>MDFVRYLYALLMGFLSDVFMGEQARLAEELNARIRDAELRVSHLQAEADATILSRIRSFFPSLFGQDDGASRTATLASWALRGQASFAEKEAALEQLQDMAMSLEDRMEFERDCLHGVLMAAGLLVVLCALWRALRAFWKPAAHEPEDDTSRPDPERFRQRKPPGPESEEFGQRTHLPARIRRGSARGRQPPGPNPKRFGQRTTPPGPNRREVRPEDDTSRPESEEVRPEDDTSRPESEEVRPEETSRPESEEVRPEDDTSRPESEEVRPEDDTSRPESEEVRPEDDTSRPESEEVRPEDDTSRPESEEVRPEDDTSRPESEERFARRPHSRPGRGPWSIAERVALDLQGRVRSKAPQPSPAPRPAEVPQVAPWRTIALSLHFSARELCAALGPGLSHVRLVREWFPVRIRVPRRRGEPLVVQGPREATESAANFLWKFAAEAR</sequence>
<accession>A0A423TH48</accession>
<reference evidence="3 4" key="1">
    <citation type="submission" date="2018-04" db="EMBL/GenBank/DDBJ databases">
        <authorList>
            <person name="Zhang X."/>
            <person name="Yuan J."/>
            <person name="Li F."/>
            <person name="Xiang J."/>
        </authorList>
    </citation>
    <scope>NUCLEOTIDE SEQUENCE [LARGE SCALE GENOMIC DNA]</scope>
    <source>
        <tissue evidence="3">Muscle</tissue>
    </source>
</reference>
<feature type="compositionally biased region" description="Basic and acidic residues" evidence="2">
    <location>
        <begin position="143"/>
        <end position="158"/>
    </location>
</feature>
<evidence type="ECO:0000313" key="4">
    <source>
        <dbReference type="Proteomes" id="UP000283509"/>
    </source>
</evidence>
<organism evidence="3 4">
    <name type="scientific">Penaeus vannamei</name>
    <name type="common">Whiteleg shrimp</name>
    <name type="synonym">Litopenaeus vannamei</name>
    <dbReference type="NCBI Taxonomy" id="6689"/>
    <lineage>
        <taxon>Eukaryota</taxon>
        <taxon>Metazoa</taxon>
        <taxon>Ecdysozoa</taxon>
        <taxon>Arthropoda</taxon>
        <taxon>Crustacea</taxon>
        <taxon>Multicrustacea</taxon>
        <taxon>Malacostraca</taxon>
        <taxon>Eumalacostraca</taxon>
        <taxon>Eucarida</taxon>
        <taxon>Decapoda</taxon>
        <taxon>Dendrobranchiata</taxon>
        <taxon>Penaeoidea</taxon>
        <taxon>Penaeidae</taxon>
        <taxon>Penaeus</taxon>
    </lineage>
</organism>
<keyword evidence="4" id="KW-1185">Reference proteome</keyword>
<feature type="coiled-coil region" evidence="1">
    <location>
        <begin position="20"/>
        <end position="47"/>
    </location>
</feature>
<protein>
    <submittedName>
        <fullName evidence="3">Uncharacterized protein</fullName>
    </submittedName>
</protein>
<comment type="caution">
    <text evidence="3">The sequence shown here is derived from an EMBL/GenBank/DDBJ whole genome shotgun (WGS) entry which is preliminary data.</text>
</comment>
<reference evidence="3 4" key="2">
    <citation type="submission" date="2019-01" db="EMBL/GenBank/DDBJ databases">
        <title>The decoding of complex shrimp genome reveals the adaptation for benthos swimmer, frequently molting mechanism and breeding impact on genome.</title>
        <authorList>
            <person name="Sun Y."/>
            <person name="Gao Y."/>
            <person name="Yu Y."/>
        </authorList>
    </citation>
    <scope>NUCLEOTIDE SEQUENCE [LARGE SCALE GENOMIC DNA]</scope>
    <source>
        <tissue evidence="3">Muscle</tissue>
    </source>
</reference>
<feature type="compositionally biased region" description="Basic residues" evidence="2">
    <location>
        <begin position="177"/>
        <end position="186"/>
    </location>
</feature>
<evidence type="ECO:0000256" key="2">
    <source>
        <dbReference type="SAM" id="MobiDB-lite"/>
    </source>
</evidence>
<evidence type="ECO:0000313" key="3">
    <source>
        <dbReference type="EMBL" id="ROT75830.1"/>
    </source>
</evidence>
<evidence type="ECO:0000256" key="1">
    <source>
        <dbReference type="SAM" id="Coils"/>
    </source>
</evidence>
<keyword evidence="1" id="KW-0175">Coiled coil</keyword>
<dbReference type="Proteomes" id="UP000283509">
    <property type="component" value="Unassembled WGS sequence"/>
</dbReference>
<dbReference type="EMBL" id="QCYY01001726">
    <property type="protein sequence ID" value="ROT75830.1"/>
    <property type="molecule type" value="Genomic_DNA"/>
</dbReference>
<proteinExistence type="predicted"/>
<gene>
    <name evidence="3" type="ORF">C7M84_005616</name>
</gene>
<feature type="region of interest" description="Disordered" evidence="2">
    <location>
        <begin position="143"/>
        <end position="340"/>
    </location>
</feature>
<dbReference type="AlphaFoldDB" id="A0A423TH48"/>
<name>A0A423TH48_PENVA</name>
<feature type="coiled-coil region" evidence="1">
    <location>
        <begin position="87"/>
        <end position="114"/>
    </location>
</feature>